<reference evidence="1" key="1">
    <citation type="journal article" date="2021" name="Proc. Natl. Acad. Sci. U.S.A.">
        <title>A Catalog of Tens of Thousands of Viruses from Human Metagenomes Reveals Hidden Associations with Chronic Diseases.</title>
        <authorList>
            <person name="Tisza M.J."/>
            <person name="Buck C.B."/>
        </authorList>
    </citation>
    <scope>NUCLEOTIDE SEQUENCE</scope>
    <source>
        <strain evidence="1">CtSOk3</strain>
    </source>
</reference>
<proteinExistence type="predicted"/>
<sequence length="40" mass="4748">MKNKTRCSFLCSRSGFRTVTAFLCQILRKNKLSINSYQFR</sequence>
<accession>A0A8S5NAK0</accession>
<evidence type="ECO:0000313" key="1">
    <source>
        <dbReference type="EMBL" id="DAD91681.1"/>
    </source>
</evidence>
<name>A0A8S5NAK0_9CAUD</name>
<organism evidence="1">
    <name type="scientific">Siphoviridae sp. ctSOk3</name>
    <dbReference type="NCBI Taxonomy" id="2826342"/>
    <lineage>
        <taxon>Viruses</taxon>
        <taxon>Duplodnaviria</taxon>
        <taxon>Heunggongvirae</taxon>
        <taxon>Uroviricota</taxon>
        <taxon>Caudoviricetes</taxon>
    </lineage>
</organism>
<protein>
    <submittedName>
        <fullName evidence="1">Uncharacterized protein</fullName>
    </submittedName>
</protein>
<dbReference type="EMBL" id="BK015118">
    <property type="protein sequence ID" value="DAD91681.1"/>
    <property type="molecule type" value="Genomic_DNA"/>
</dbReference>